<dbReference type="PANTHER" id="PTHR30305">
    <property type="entry name" value="PROTEIN YJDM-RELATED"/>
    <property type="match status" value="1"/>
</dbReference>
<dbReference type="InterPro" id="IPR013988">
    <property type="entry name" value="YjdM_C"/>
</dbReference>
<evidence type="ECO:0000259" key="1">
    <source>
        <dbReference type="SMART" id="SM00782"/>
    </source>
</evidence>
<reference evidence="2 3" key="1">
    <citation type="journal article" date="2017" name="Environ. Microbiol.">
        <title>Genomic and physiological analyses of 'Reinekea forsetii' reveal a versatile opportunistic lifestyle during spring algae blooms.</title>
        <authorList>
            <person name="Avci B."/>
            <person name="Hahnke R.L."/>
            <person name="Chafee M."/>
            <person name="Fischer T."/>
            <person name="Gruber-Vodicka H."/>
            <person name="Tegetmeyer H.E."/>
            <person name="Harder J."/>
            <person name="Fuchs B.M."/>
            <person name="Amann R.I."/>
            <person name="Teeling H."/>
        </authorList>
    </citation>
    <scope>NUCLEOTIDE SEQUENCE [LARGE SCALE GENOMIC DNA]</scope>
    <source>
        <strain evidence="2 3">Hel1_31_D35</strain>
    </source>
</reference>
<evidence type="ECO:0000313" key="3">
    <source>
        <dbReference type="Proteomes" id="UP000229757"/>
    </source>
</evidence>
<dbReference type="Pfam" id="PF03831">
    <property type="entry name" value="YjdM"/>
    <property type="match status" value="1"/>
</dbReference>
<dbReference type="OrthoDB" id="9810131at2"/>
<dbReference type="SUPFAM" id="SSF82057">
    <property type="entry name" value="Prokaryotic SH3-related domain"/>
    <property type="match status" value="1"/>
</dbReference>
<dbReference type="SMART" id="SM00782">
    <property type="entry name" value="PhnA_Zn_Ribbon"/>
    <property type="match status" value="1"/>
</dbReference>
<dbReference type="KEGG" id="rfo:REIFOR_02348"/>
<evidence type="ECO:0000313" key="2">
    <source>
        <dbReference type="EMBL" id="ATX77479.1"/>
    </source>
</evidence>
<protein>
    <submittedName>
        <fullName evidence="2">Alkylphosphonate utilization operon protein PhnA</fullName>
    </submittedName>
</protein>
<organism evidence="2 3">
    <name type="scientific">Reinekea forsetii</name>
    <dbReference type="NCBI Taxonomy" id="1336806"/>
    <lineage>
        <taxon>Bacteria</taxon>
        <taxon>Pseudomonadati</taxon>
        <taxon>Pseudomonadota</taxon>
        <taxon>Gammaproteobacteria</taxon>
        <taxon>Oceanospirillales</taxon>
        <taxon>Saccharospirillaceae</taxon>
        <taxon>Reinekea</taxon>
    </lineage>
</organism>
<feature type="domain" description="PhnA protein N-terminal proteobacterial" evidence="1">
    <location>
        <begin position="6"/>
        <end position="52"/>
    </location>
</feature>
<gene>
    <name evidence="2" type="primary">phnA</name>
    <name evidence="2" type="ORF">REIFOR_02348</name>
</gene>
<dbReference type="Proteomes" id="UP000229757">
    <property type="component" value="Chromosome"/>
</dbReference>
<dbReference type="EMBL" id="CP011797">
    <property type="protein sequence ID" value="ATX77479.1"/>
    <property type="molecule type" value="Genomic_DNA"/>
</dbReference>
<dbReference type="PANTHER" id="PTHR30305:SF3">
    <property type="entry name" value="PROTEIN YJDM"/>
    <property type="match status" value="1"/>
</dbReference>
<dbReference type="Gene3D" id="2.30.30.40">
    <property type="entry name" value="SH3 Domains"/>
    <property type="match status" value="1"/>
</dbReference>
<name>A0A2K8KTT3_9GAMM</name>
<accession>A0A2K8KTT3</accession>
<dbReference type="AlphaFoldDB" id="A0A2K8KTT3"/>
<proteinExistence type="predicted"/>
<dbReference type="RefSeq" id="WP_100257736.1">
    <property type="nucleotide sequence ID" value="NZ_CP011797.1"/>
</dbReference>
<keyword evidence="3" id="KW-1185">Reference proteome</keyword>
<dbReference type="InterPro" id="IPR013991">
    <property type="entry name" value="PhnaA_N_proteobac"/>
</dbReference>
<sequence length="188" mass="20061">MSTQILLETRSGGVCELCKSTAGLAGFLVEGGNDLGADASVLLCNACLDQASGALEKDPRHFMCLNESMWSQTPAVQVLAWRLLQELSSESWAQSALDMLYLDDELMAWAKAGLVDDSAEVTRDSNGVVLQSGDTVTLIKDLDVKGAGFTAKRGTMVRGITLTDNPKHIEGKVNGTRIVLVAAFLKKA</sequence>